<protein>
    <submittedName>
        <fullName evidence="2">Very-short-patch-repair endonuclease</fullName>
    </submittedName>
</protein>
<dbReference type="Pfam" id="PF04480">
    <property type="entry name" value="DUF559"/>
    <property type="match status" value="1"/>
</dbReference>
<dbReference type="Gene3D" id="3.40.960.10">
    <property type="entry name" value="VSR Endonuclease"/>
    <property type="match status" value="1"/>
</dbReference>
<dbReference type="AlphaFoldDB" id="A0A4R7K0C7"/>
<dbReference type="InterPro" id="IPR011335">
    <property type="entry name" value="Restrct_endonuc-II-like"/>
</dbReference>
<accession>A0A4R7K0C7</accession>
<feature type="domain" description="DUF559" evidence="1">
    <location>
        <begin position="22"/>
        <end position="127"/>
    </location>
</feature>
<dbReference type="Proteomes" id="UP000294749">
    <property type="component" value="Unassembled WGS sequence"/>
</dbReference>
<dbReference type="InterPro" id="IPR047216">
    <property type="entry name" value="Endonuclease_DUF559_bact"/>
</dbReference>
<keyword evidence="3" id="KW-1185">Reference proteome</keyword>
<evidence type="ECO:0000259" key="1">
    <source>
        <dbReference type="Pfam" id="PF04480"/>
    </source>
</evidence>
<evidence type="ECO:0000313" key="3">
    <source>
        <dbReference type="Proteomes" id="UP000294749"/>
    </source>
</evidence>
<dbReference type="PANTHER" id="PTHR38590:SF1">
    <property type="entry name" value="BLL0828 PROTEIN"/>
    <property type="match status" value="1"/>
</dbReference>
<gene>
    <name evidence="2" type="ORF">CLV90_2867</name>
</gene>
<dbReference type="GO" id="GO:0004519">
    <property type="term" value="F:endonuclease activity"/>
    <property type="evidence" value="ECO:0007669"/>
    <property type="project" value="UniProtKB-KW"/>
</dbReference>
<keyword evidence="2" id="KW-0255">Endonuclease</keyword>
<keyword evidence="2" id="KW-0540">Nuclease</keyword>
<name>A0A4R7K0C7_9FLAO</name>
<dbReference type="SUPFAM" id="SSF52980">
    <property type="entry name" value="Restriction endonuclease-like"/>
    <property type="match status" value="1"/>
</dbReference>
<comment type="caution">
    <text evidence="2">The sequence shown here is derived from an EMBL/GenBank/DDBJ whole genome shotgun (WGS) entry which is preliminary data.</text>
</comment>
<dbReference type="EMBL" id="SOAY01000012">
    <property type="protein sequence ID" value="TDT43744.1"/>
    <property type="molecule type" value="Genomic_DNA"/>
</dbReference>
<dbReference type="InterPro" id="IPR007569">
    <property type="entry name" value="DUF559"/>
</dbReference>
<organism evidence="2 3">
    <name type="scientific">Maribacter spongiicola</name>
    <dbReference type="NCBI Taxonomy" id="1206753"/>
    <lineage>
        <taxon>Bacteria</taxon>
        <taxon>Pseudomonadati</taxon>
        <taxon>Bacteroidota</taxon>
        <taxon>Flavobacteriia</taxon>
        <taxon>Flavobacteriales</taxon>
        <taxon>Flavobacteriaceae</taxon>
        <taxon>Maribacter</taxon>
    </lineage>
</organism>
<evidence type="ECO:0000313" key="2">
    <source>
        <dbReference type="EMBL" id="TDT43744.1"/>
    </source>
</evidence>
<proteinExistence type="predicted"/>
<dbReference type="PANTHER" id="PTHR38590">
    <property type="entry name" value="BLL0828 PROTEIN"/>
    <property type="match status" value="1"/>
</dbReference>
<sequence>MGGDQGVGTTMRKIISYNPNLVELARELRNNMTLGEIALWREIQGKKLGQKFSRQIPINQYIVDFYCKDLQLAIEVDGSIHFEEGHEEKDNKRQARLESLGVHMLRFSDTDVKNNLGFVLEEIKVIIEKLEQTRTHP</sequence>
<dbReference type="CDD" id="cd01038">
    <property type="entry name" value="Endonuclease_DUF559"/>
    <property type="match status" value="1"/>
</dbReference>
<reference evidence="2 3" key="1">
    <citation type="submission" date="2019-03" db="EMBL/GenBank/DDBJ databases">
        <title>Genomic Encyclopedia of Archaeal and Bacterial Type Strains, Phase II (KMG-II): from individual species to whole genera.</title>
        <authorList>
            <person name="Goeker M."/>
        </authorList>
    </citation>
    <scope>NUCLEOTIDE SEQUENCE [LARGE SCALE GENOMIC DNA]</scope>
    <source>
        <strain evidence="2 3">DSM 25233</strain>
    </source>
</reference>
<keyword evidence="2" id="KW-0378">Hydrolase</keyword>